<dbReference type="CDD" id="cd00093">
    <property type="entry name" value="HTH_XRE"/>
    <property type="match status" value="1"/>
</dbReference>
<name>A0A0F8Z3T2_9ZZZZ</name>
<dbReference type="SUPFAM" id="SSF47413">
    <property type="entry name" value="lambda repressor-like DNA-binding domains"/>
    <property type="match status" value="1"/>
</dbReference>
<feature type="non-terminal residue" evidence="2">
    <location>
        <position position="126"/>
    </location>
</feature>
<dbReference type="EMBL" id="LAZR01049988">
    <property type="protein sequence ID" value="KKK88353.1"/>
    <property type="molecule type" value="Genomic_DNA"/>
</dbReference>
<dbReference type="InterPro" id="IPR001387">
    <property type="entry name" value="Cro/C1-type_HTH"/>
</dbReference>
<protein>
    <recommendedName>
        <fullName evidence="1">HTH cro/C1-type domain-containing protein</fullName>
    </recommendedName>
</protein>
<reference evidence="2" key="1">
    <citation type="journal article" date="2015" name="Nature">
        <title>Complex archaea that bridge the gap between prokaryotes and eukaryotes.</title>
        <authorList>
            <person name="Spang A."/>
            <person name="Saw J.H."/>
            <person name="Jorgensen S.L."/>
            <person name="Zaremba-Niedzwiedzka K."/>
            <person name="Martijn J."/>
            <person name="Lind A.E."/>
            <person name="van Eijk R."/>
            <person name="Schleper C."/>
            <person name="Guy L."/>
            <person name="Ettema T.J."/>
        </authorList>
    </citation>
    <scope>NUCLEOTIDE SEQUENCE</scope>
</reference>
<sequence length="126" mass="14448">MRRDGNGDLALRLRQARRAAGMSTRHVSRLLPNGLAVSYVTLGNYESGRSRPSLPLVSALAEIYERPVNWFLQRGPMLIGVRYRNKKSKVGVRELGHFEAIAQSWLEAYHRLDEWLGSVRRKRFQG</sequence>
<dbReference type="AlphaFoldDB" id="A0A0F8Z3T2"/>
<dbReference type="Gene3D" id="1.10.260.40">
    <property type="entry name" value="lambda repressor-like DNA-binding domains"/>
    <property type="match status" value="1"/>
</dbReference>
<proteinExistence type="predicted"/>
<dbReference type="InterPro" id="IPR010982">
    <property type="entry name" value="Lambda_DNA-bd_dom_sf"/>
</dbReference>
<dbReference type="Pfam" id="PF13560">
    <property type="entry name" value="HTH_31"/>
    <property type="match status" value="1"/>
</dbReference>
<accession>A0A0F8Z3T2</accession>
<dbReference type="GO" id="GO:0003677">
    <property type="term" value="F:DNA binding"/>
    <property type="evidence" value="ECO:0007669"/>
    <property type="project" value="InterPro"/>
</dbReference>
<gene>
    <name evidence="2" type="ORF">LCGC14_2744010</name>
</gene>
<evidence type="ECO:0000259" key="1">
    <source>
        <dbReference type="PROSITE" id="PS50943"/>
    </source>
</evidence>
<feature type="domain" description="HTH cro/C1-type" evidence="1">
    <location>
        <begin position="37"/>
        <end position="71"/>
    </location>
</feature>
<dbReference type="SMART" id="SM00530">
    <property type="entry name" value="HTH_XRE"/>
    <property type="match status" value="1"/>
</dbReference>
<dbReference type="PROSITE" id="PS50943">
    <property type="entry name" value="HTH_CROC1"/>
    <property type="match status" value="1"/>
</dbReference>
<organism evidence="2">
    <name type="scientific">marine sediment metagenome</name>
    <dbReference type="NCBI Taxonomy" id="412755"/>
    <lineage>
        <taxon>unclassified sequences</taxon>
        <taxon>metagenomes</taxon>
        <taxon>ecological metagenomes</taxon>
    </lineage>
</organism>
<comment type="caution">
    <text evidence="2">The sequence shown here is derived from an EMBL/GenBank/DDBJ whole genome shotgun (WGS) entry which is preliminary data.</text>
</comment>
<evidence type="ECO:0000313" key="2">
    <source>
        <dbReference type="EMBL" id="KKK88353.1"/>
    </source>
</evidence>